<evidence type="ECO:0000256" key="1">
    <source>
        <dbReference type="ARBA" id="ARBA00004496"/>
    </source>
</evidence>
<dbReference type="EMBL" id="JAUSQW010000001">
    <property type="protein sequence ID" value="MDP9801655.1"/>
    <property type="molecule type" value="Genomic_DNA"/>
</dbReference>
<reference evidence="8 9" key="1">
    <citation type="submission" date="2023-07" db="EMBL/GenBank/DDBJ databases">
        <title>Sequencing the genomes of 1000 actinobacteria strains.</title>
        <authorList>
            <person name="Klenk H.-P."/>
        </authorList>
    </citation>
    <scope>NUCLEOTIDE SEQUENCE [LARGE SCALE GENOMIC DNA]</scope>
    <source>
        <strain evidence="8 9">DSM 102162</strain>
    </source>
</reference>
<dbReference type="PANTHER" id="PTHR45008">
    <property type="entry name" value="PTS SYSTEM GLUCOSE-SPECIFIC EIIA COMPONENT"/>
    <property type="match status" value="1"/>
</dbReference>
<dbReference type="Proteomes" id="UP001235966">
    <property type="component" value="Unassembled WGS sequence"/>
</dbReference>
<evidence type="ECO:0000313" key="8">
    <source>
        <dbReference type="EMBL" id="MDP9801655.1"/>
    </source>
</evidence>
<evidence type="ECO:0000313" key="9">
    <source>
        <dbReference type="Proteomes" id="UP001235966"/>
    </source>
</evidence>
<evidence type="ECO:0000256" key="3">
    <source>
        <dbReference type="ARBA" id="ARBA00022597"/>
    </source>
</evidence>
<evidence type="ECO:0000256" key="4">
    <source>
        <dbReference type="ARBA" id="ARBA00022679"/>
    </source>
</evidence>
<keyword evidence="6" id="KW-0418">Kinase</keyword>
<dbReference type="NCBIfam" id="TIGR00830">
    <property type="entry name" value="PTBA"/>
    <property type="match status" value="1"/>
</dbReference>
<gene>
    <name evidence="8" type="ORF">J2S49_001731</name>
</gene>
<accession>A0ABT9ND57</accession>
<dbReference type="Gene3D" id="2.70.70.10">
    <property type="entry name" value="Glucose Permease (Domain IIA)"/>
    <property type="match status" value="1"/>
</dbReference>
<evidence type="ECO:0000256" key="6">
    <source>
        <dbReference type="ARBA" id="ARBA00022777"/>
    </source>
</evidence>
<feature type="domain" description="PTS EIIA type-1" evidence="7">
    <location>
        <begin position="27"/>
        <end position="135"/>
    </location>
</feature>
<comment type="caution">
    <text evidence="8">The sequence shown here is derived from an EMBL/GenBank/DDBJ whole genome shotgun (WGS) entry which is preliminary data.</text>
</comment>
<keyword evidence="9" id="KW-1185">Reference proteome</keyword>
<evidence type="ECO:0000259" key="7">
    <source>
        <dbReference type="PROSITE" id="PS51093"/>
    </source>
</evidence>
<dbReference type="InterPro" id="IPR050890">
    <property type="entry name" value="PTS_EIIA_component"/>
</dbReference>
<evidence type="ECO:0000256" key="5">
    <source>
        <dbReference type="ARBA" id="ARBA00022683"/>
    </source>
</evidence>
<organism evidence="8 9">
    <name type="scientific">Arcanobacterium wilhelmae</name>
    <dbReference type="NCBI Taxonomy" id="1803177"/>
    <lineage>
        <taxon>Bacteria</taxon>
        <taxon>Bacillati</taxon>
        <taxon>Actinomycetota</taxon>
        <taxon>Actinomycetes</taxon>
        <taxon>Actinomycetales</taxon>
        <taxon>Actinomycetaceae</taxon>
        <taxon>Arcanobacterium</taxon>
    </lineage>
</organism>
<dbReference type="InterPro" id="IPR011055">
    <property type="entry name" value="Dup_hybrid_motif"/>
</dbReference>
<dbReference type="PROSITE" id="PS00371">
    <property type="entry name" value="PTS_EIIA_TYPE_1_HIS"/>
    <property type="match status" value="1"/>
</dbReference>
<dbReference type="PANTHER" id="PTHR45008:SF1">
    <property type="entry name" value="PTS SYSTEM GLUCOSE-SPECIFIC EIIA COMPONENT"/>
    <property type="match status" value="1"/>
</dbReference>
<dbReference type="InterPro" id="IPR001127">
    <property type="entry name" value="PTS_EIIA_1_perm"/>
</dbReference>
<dbReference type="RefSeq" id="WP_278059881.1">
    <property type="nucleotide sequence ID" value="NZ_CP121247.1"/>
</dbReference>
<comment type="subcellular location">
    <subcellularLocation>
        <location evidence="1">Cytoplasm</location>
    </subcellularLocation>
</comment>
<dbReference type="Pfam" id="PF00358">
    <property type="entry name" value="PTS_EIIA_1"/>
    <property type="match status" value="1"/>
</dbReference>
<evidence type="ECO:0000256" key="2">
    <source>
        <dbReference type="ARBA" id="ARBA00022448"/>
    </source>
</evidence>
<dbReference type="PROSITE" id="PS51093">
    <property type="entry name" value="PTS_EIIA_TYPE_1"/>
    <property type="match status" value="1"/>
</dbReference>
<dbReference type="SUPFAM" id="SSF51261">
    <property type="entry name" value="Duplicated hybrid motif"/>
    <property type="match status" value="1"/>
</dbReference>
<proteinExistence type="predicted"/>
<keyword evidence="5" id="KW-0598">Phosphotransferase system</keyword>
<keyword evidence="3" id="KW-0762">Sugar transport</keyword>
<name>A0ABT9ND57_9ACTO</name>
<keyword evidence="2" id="KW-0813">Transport</keyword>
<protein>
    <submittedName>
        <fullName evidence="8">PTS system glucose-specific IIA component</fullName>
    </submittedName>
</protein>
<keyword evidence="4" id="KW-0808">Transferase</keyword>
<sequence length="161" mass="16645">MFGFGKKKEEFHAPFAGTVLALDDVPDEAFSSRMLGDGFAVSPDPSATVVEVLAPIAGTVVKIFKTHHAFSMRTPRGVDVLVHIGMDTVELGGKGMEALVDSGAEVAAGTPIIRVDATAVRDAGKSLVTPIVFTKKAQVASVDVNVGPTEPSKVAATVTLA</sequence>